<protein>
    <submittedName>
        <fullName evidence="3">Variant-specific surface protein</fullName>
    </submittedName>
</protein>
<dbReference type="SUPFAM" id="SSF57184">
    <property type="entry name" value="Growth factor receptor domain"/>
    <property type="match status" value="2"/>
</dbReference>
<dbReference type="Pfam" id="PF03302">
    <property type="entry name" value="VSP"/>
    <property type="match status" value="2"/>
</dbReference>
<reference evidence="4" key="1">
    <citation type="submission" date="2012-02" db="EMBL/GenBank/DDBJ databases">
        <title>Genome sequencing of Giardia lamblia Genotypes A2 and B isolates (DH and GS) and comparative analysis with the genomes of Genotypes A1 and E (WB and Pig).</title>
        <authorList>
            <person name="Adam R."/>
            <person name="Dahlstrom E."/>
            <person name="Martens C."/>
            <person name="Bruno D."/>
            <person name="Barbian K."/>
            <person name="Porcella S.F."/>
            <person name="Nash T."/>
        </authorList>
    </citation>
    <scope>NUCLEOTIDE SEQUENCE</scope>
    <source>
        <strain evidence="4">GS</strain>
    </source>
</reference>
<dbReference type="Gene3D" id="2.10.220.10">
    <property type="entry name" value="Hormone Receptor, Insulin-like Growth Factor Receptor 1, Chain A, domain 2"/>
    <property type="match status" value="2"/>
</dbReference>
<dbReference type="AlphaFoldDB" id="V6TTD0"/>
<evidence type="ECO:0000256" key="1">
    <source>
        <dbReference type="SAM" id="Phobius"/>
    </source>
</evidence>
<name>V6TTD0_GIAIN</name>
<dbReference type="PANTHER" id="PTHR23275">
    <property type="entry name" value="CABRIOLET.-RELATED"/>
    <property type="match status" value="1"/>
</dbReference>
<dbReference type="SMART" id="SM00261">
    <property type="entry name" value="FU"/>
    <property type="match status" value="2"/>
</dbReference>
<feature type="transmembrane region" description="Helical" evidence="1">
    <location>
        <begin position="374"/>
        <end position="398"/>
    </location>
</feature>
<dbReference type="VEuPathDB" id="GiardiaDB:GL50581_2604"/>
<dbReference type="VEuPathDB" id="GiardiaDB:DHA2_154628"/>
<reference evidence="3 4" key="2">
    <citation type="journal article" date="2013" name="Genome Biol. Evol.">
        <title>Genome sequencing of Giardia lamblia genotypes A2 and B isolates (DH and GS) and comparative analysis with the genomes of genotypes A1 and E (WB and Pig).</title>
        <authorList>
            <person name="Adam R.D."/>
            <person name="Dahlstrom E.W."/>
            <person name="Martens C.A."/>
            <person name="Bruno D.P."/>
            <person name="Barbian K.D."/>
            <person name="Ricklefs S.M."/>
            <person name="Hernandez M.M."/>
            <person name="Narla N.P."/>
            <person name="Patel R.B."/>
            <person name="Porcella S.F."/>
            <person name="Nash T.E."/>
        </authorList>
    </citation>
    <scope>NUCLEOTIDE SEQUENCE [LARGE SCALE GENOMIC DNA]</scope>
    <source>
        <strain evidence="3 4">GS</strain>
    </source>
</reference>
<feature type="signal peptide" evidence="2">
    <location>
        <begin position="1"/>
        <end position="25"/>
    </location>
</feature>
<dbReference type="VEuPathDB" id="GiardiaDB:QR46_3497"/>
<sequence length="403" mass="40445">VSAGMPELMFAQLLWIGCTLQIVQATCEEQTAGQSATTKCKTSMCNVLIGGTEAANKYCSQCATAAEYLIDGACVTEVGSSGCATPESSSDSTLAGTCKSCAANYFLYKGGCYNSKGDPGQAICTNAPAGVCDTPVSGYFIVPGAAKTDQSVAACGDAITGVTIGGNKKYVGVDGCTKCTKPGEIAEATSLTTAAATCTECTGTKIVKTVTASGKSVTSCIEPAECKDGFFVDTAANPNKCTACTDQHCLTCSAAEANKCSVCAEGYFVGAATGSEGPCVKCDATGSSGFVGVAGCTKCTRPNTSGASGTAICDECEAGKKPSEDKTKCNPCADTNCSFCDEQGACQKCSDGYTLEGGKCASSSTNKSGLSTGAIAGISVAVVVVVGGLVGFLCWWFVCRGKA</sequence>
<evidence type="ECO:0000256" key="2">
    <source>
        <dbReference type="SAM" id="SignalP"/>
    </source>
</evidence>
<keyword evidence="2" id="KW-0732">Signal</keyword>
<dbReference type="PANTHER" id="PTHR23275:SF100">
    <property type="entry name" value="EGF-LIKE DOMAIN-CONTAINING PROTEIN"/>
    <property type="match status" value="1"/>
</dbReference>
<dbReference type="InterPro" id="IPR052798">
    <property type="entry name" value="Giardia_VSA"/>
</dbReference>
<organism evidence="3 4">
    <name type="scientific">Giardia intestinalis</name>
    <name type="common">Giardia lamblia</name>
    <dbReference type="NCBI Taxonomy" id="5741"/>
    <lineage>
        <taxon>Eukaryota</taxon>
        <taxon>Metamonada</taxon>
        <taxon>Diplomonadida</taxon>
        <taxon>Hexamitidae</taxon>
        <taxon>Giardiinae</taxon>
        <taxon>Giardia</taxon>
    </lineage>
</organism>
<dbReference type="InterPro" id="IPR005127">
    <property type="entry name" value="Giardia_VSP"/>
</dbReference>
<evidence type="ECO:0000313" key="3">
    <source>
        <dbReference type="EMBL" id="ESU42223.1"/>
    </source>
</evidence>
<dbReference type="Proteomes" id="UP000018040">
    <property type="component" value="Unassembled WGS sequence"/>
</dbReference>
<keyword evidence="1" id="KW-0472">Membrane</keyword>
<accession>V6TTD0</accession>
<keyword evidence="1" id="KW-1133">Transmembrane helix</keyword>
<evidence type="ECO:0000313" key="4">
    <source>
        <dbReference type="Proteomes" id="UP000018040"/>
    </source>
</evidence>
<gene>
    <name evidence="3" type="ORF">GSB_152878</name>
</gene>
<dbReference type="EMBL" id="AHHH01000091">
    <property type="protein sequence ID" value="ESU42223.1"/>
    <property type="molecule type" value="Genomic_DNA"/>
</dbReference>
<feature type="chain" id="PRO_5004752112" evidence="2">
    <location>
        <begin position="26"/>
        <end position="403"/>
    </location>
</feature>
<dbReference type="InterPro" id="IPR009030">
    <property type="entry name" value="Growth_fac_rcpt_cys_sf"/>
</dbReference>
<comment type="caution">
    <text evidence="3">The sequence shown here is derived from an EMBL/GenBank/DDBJ whole genome shotgun (WGS) entry which is preliminary data.</text>
</comment>
<dbReference type="InterPro" id="IPR006212">
    <property type="entry name" value="Furin_repeat"/>
</dbReference>
<feature type="non-terminal residue" evidence="3">
    <location>
        <position position="1"/>
    </location>
</feature>
<keyword evidence="1" id="KW-0812">Transmembrane</keyword>
<proteinExistence type="predicted"/>